<dbReference type="AlphaFoldDB" id="A0A7C9HPA5"/>
<dbReference type="CDD" id="cd07826">
    <property type="entry name" value="SRPBCC_CalC_Aha1-like_9"/>
    <property type="match status" value="1"/>
</dbReference>
<gene>
    <name evidence="3" type="ORF">GO986_00195</name>
</gene>
<name>A0A7C9HPA5_9DEIO</name>
<sequence>MTTLPERRAPETRAEVTLPSTTDILITRDFAAPLALVYRAWTTPDLVRRWWSADMGQTTHAEIDLQVGGRWRYVMVTAGGQEVGFHGVYREIVPETRLVATEIYEGMPDSEGALNTVTFAPHGNGTRLTILVQHAAQADRDAHLHSGMETGMQKTLAWLDDVALSLA</sequence>
<dbReference type="InterPro" id="IPR023393">
    <property type="entry name" value="START-like_dom_sf"/>
</dbReference>
<dbReference type="Proteomes" id="UP000483286">
    <property type="component" value="Unassembled WGS sequence"/>
</dbReference>
<organism evidence="3 4">
    <name type="scientific">Deinococcus arboris</name>
    <dbReference type="NCBI Taxonomy" id="2682977"/>
    <lineage>
        <taxon>Bacteria</taxon>
        <taxon>Thermotogati</taxon>
        <taxon>Deinococcota</taxon>
        <taxon>Deinococci</taxon>
        <taxon>Deinococcales</taxon>
        <taxon>Deinococcaceae</taxon>
        <taxon>Deinococcus</taxon>
    </lineage>
</organism>
<reference evidence="3 4" key="1">
    <citation type="submission" date="2019-12" db="EMBL/GenBank/DDBJ databases">
        <title>Deinococcus sp. HMF7620 Genome sequencing and assembly.</title>
        <authorList>
            <person name="Kang H."/>
            <person name="Kim H."/>
            <person name="Joh K."/>
        </authorList>
    </citation>
    <scope>NUCLEOTIDE SEQUENCE [LARGE SCALE GENOMIC DNA]</scope>
    <source>
        <strain evidence="3 4">HMF7620</strain>
    </source>
</reference>
<protein>
    <submittedName>
        <fullName evidence="3">ATPase</fullName>
    </submittedName>
</protein>
<evidence type="ECO:0000313" key="4">
    <source>
        <dbReference type="Proteomes" id="UP000483286"/>
    </source>
</evidence>
<dbReference type="Gene3D" id="3.30.530.20">
    <property type="match status" value="1"/>
</dbReference>
<proteinExistence type="inferred from homology"/>
<feature type="domain" description="Activator of Hsp90 ATPase homologue 1/2-like C-terminal" evidence="2">
    <location>
        <begin position="32"/>
        <end position="161"/>
    </location>
</feature>
<comment type="caution">
    <text evidence="3">The sequence shown here is derived from an EMBL/GenBank/DDBJ whole genome shotgun (WGS) entry which is preliminary data.</text>
</comment>
<dbReference type="SUPFAM" id="SSF55961">
    <property type="entry name" value="Bet v1-like"/>
    <property type="match status" value="1"/>
</dbReference>
<evidence type="ECO:0000256" key="1">
    <source>
        <dbReference type="ARBA" id="ARBA00006817"/>
    </source>
</evidence>
<dbReference type="InterPro" id="IPR013538">
    <property type="entry name" value="ASHA1/2-like_C"/>
</dbReference>
<dbReference type="Pfam" id="PF08327">
    <property type="entry name" value="AHSA1"/>
    <property type="match status" value="1"/>
</dbReference>
<dbReference type="RefSeq" id="WP_157457219.1">
    <property type="nucleotide sequence ID" value="NZ_WQLB01000001.1"/>
</dbReference>
<accession>A0A7C9HPA5</accession>
<evidence type="ECO:0000259" key="2">
    <source>
        <dbReference type="Pfam" id="PF08327"/>
    </source>
</evidence>
<comment type="similarity">
    <text evidence="1">Belongs to the AHA1 family.</text>
</comment>
<keyword evidence="4" id="KW-1185">Reference proteome</keyword>
<dbReference type="EMBL" id="WQLB01000001">
    <property type="protein sequence ID" value="MVN85189.1"/>
    <property type="molecule type" value="Genomic_DNA"/>
</dbReference>
<evidence type="ECO:0000313" key="3">
    <source>
        <dbReference type="EMBL" id="MVN85189.1"/>
    </source>
</evidence>